<keyword evidence="2" id="KW-1185">Reference proteome</keyword>
<dbReference type="Proteomes" id="UP000789901">
    <property type="component" value="Unassembled WGS sequence"/>
</dbReference>
<organism evidence="1 2">
    <name type="scientific">Gigaspora margarita</name>
    <dbReference type="NCBI Taxonomy" id="4874"/>
    <lineage>
        <taxon>Eukaryota</taxon>
        <taxon>Fungi</taxon>
        <taxon>Fungi incertae sedis</taxon>
        <taxon>Mucoromycota</taxon>
        <taxon>Glomeromycotina</taxon>
        <taxon>Glomeromycetes</taxon>
        <taxon>Diversisporales</taxon>
        <taxon>Gigasporaceae</taxon>
        <taxon>Gigaspora</taxon>
    </lineage>
</organism>
<proteinExistence type="predicted"/>
<gene>
    <name evidence="1" type="ORF">GMARGA_LOCUS4408</name>
</gene>
<comment type="caution">
    <text evidence="1">The sequence shown here is derived from an EMBL/GenBank/DDBJ whole genome shotgun (WGS) entry which is preliminary data.</text>
</comment>
<dbReference type="PANTHER" id="PTHR31252">
    <property type="entry name" value="DUF4419 DOMAIN-CONTAINING PROTEIN"/>
    <property type="match status" value="1"/>
</dbReference>
<evidence type="ECO:0000313" key="1">
    <source>
        <dbReference type="EMBL" id="CAG8547859.1"/>
    </source>
</evidence>
<dbReference type="InterPro" id="IPR025533">
    <property type="entry name" value="DUF4419"/>
</dbReference>
<name>A0ABN7UDT5_GIGMA</name>
<dbReference type="EMBL" id="CAJVQB010001723">
    <property type="protein sequence ID" value="CAG8547859.1"/>
    <property type="molecule type" value="Genomic_DNA"/>
</dbReference>
<dbReference type="Pfam" id="PF14388">
    <property type="entry name" value="DUF4419"/>
    <property type="match status" value="2"/>
</dbReference>
<dbReference type="PANTHER" id="PTHR31252:SF11">
    <property type="entry name" value="DUF4419 DOMAIN-CONTAINING PROTEIN"/>
    <property type="match status" value="1"/>
</dbReference>
<protein>
    <submittedName>
        <fullName evidence="1">45498_t:CDS:1</fullName>
    </submittedName>
</protein>
<sequence>MQTAINAHSTQILTKKIKLETDTVPHISTKDRISEIFRNQKIHAISVYYDNSTSSKQSVLKRPYCPNGFAAAIFHAYNHHQHLRLSPDDIWLTISQGISRHINFNAEKFRNRFVKHEGKILIKIYAIDILSLYDNNTLAGNWPEVVNRLVIETNKYVEKIDLVQLLECDFSTTTSSSLAASRIVLLDAVKSYFDYMVLLLCGIPKVTLEVDTYRGKVDEKFWSNIISINSYGSGGEEVTGWISAFFPYDRKGEALHSNFIDLDDIPDGIVEVPFDTDIGLSLKFVAGFIGANQETLENLSSELVVSPVIGWAIVDNETDSSNMDESVLERQHHEL</sequence>
<reference evidence="1 2" key="1">
    <citation type="submission" date="2021-06" db="EMBL/GenBank/DDBJ databases">
        <authorList>
            <person name="Kallberg Y."/>
            <person name="Tangrot J."/>
            <person name="Rosling A."/>
        </authorList>
    </citation>
    <scope>NUCLEOTIDE SEQUENCE [LARGE SCALE GENOMIC DNA]</scope>
    <source>
        <strain evidence="1 2">120-4 pot B 10/14</strain>
    </source>
</reference>
<accession>A0ABN7UDT5</accession>
<evidence type="ECO:0000313" key="2">
    <source>
        <dbReference type="Proteomes" id="UP000789901"/>
    </source>
</evidence>